<dbReference type="Proteomes" id="UP000026960">
    <property type="component" value="Chromosome 5"/>
</dbReference>
<proteinExistence type="predicted"/>
<evidence type="ECO:0000259" key="4">
    <source>
        <dbReference type="PROSITE" id="PS50127"/>
    </source>
</evidence>
<organism evidence="5">
    <name type="scientific">Oryza barthii</name>
    <dbReference type="NCBI Taxonomy" id="65489"/>
    <lineage>
        <taxon>Eukaryota</taxon>
        <taxon>Viridiplantae</taxon>
        <taxon>Streptophyta</taxon>
        <taxon>Embryophyta</taxon>
        <taxon>Tracheophyta</taxon>
        <taxon>Spermatophyta</taxon>
        <taxon>Magnoliopsida</taxon>
        <taxon>Liliopsida</taxon>
        <taxon>Poales</taxon>
        <taxon>Poaceae</taxon>
        <taxon>BOP clade</taxon>
        <taxon>Oryzoideae</taxon>
        <taxon>Oryzeae</taxon>
        <taxon>Oryzinae</taxon>
        <taxon>Oryza</taxon>
    </lineage>
</organism>
<dbReference type="PANTHER" id="PTHR46116:SF32">
    <property type="entry name" value="OS05G0153132 PROTEIN"/>
    <property type="match status" value="1"/>
</dbReference>
<evidence type="ECO:0000256" key="3">
    <source>
        <dbReference type="SAM" id="MobiDB-lite"/>
    </source>
</evidence>
<protein>
    <recommendedName>
        <fullName evidence="4">UBC core domain-containing protein</fullName>
    </recommendedName>
</protein>
<evidence type="ECO:0000313" key="6">
    <source>
        <dbReference type="Proteomes" id="UP000026960"/>
    </source>
</evidence>
<dbReference type="eggNOG" id="KOG0895">
    <property type="taxonomic scope" value="Eukaryota"/>
</dbReference>
<name>A0A0D3G3D0_9ORYZ</name>
<accession>A0A0D3G3D0</accession>
<dbReference type="Pfam" id="PF00179">
    <property type="entry name" value="UQ_con"/>
    <property type="match status" value="1"/>
</dbReference>
<feature type="region of interest" description="Disordered" evidence="3">
    <location>
        <begin position="183"/>
        <end position="220"/>
    </location>
</feature>
<dbReference type="PaxDb" id="65489-OBART05G03710.1"/>
<dbReference type="Gene3D" id="3.10.110.10">
    <property type="entry name" value="Ubiquitin Conjugating Enzyme"/>
    <property type="match status" value="1"/>
</dbReference>
<keyword evidence="2" id="KW-0833">Ubl conjugation pathway</keyword>
<dbReference type="SMART" id="SM00212">
    <property type="entry name" value="UBCc"/>
    <property type="match status" value="1"/>
</dbReference>
<feature type="compositionally biased region" description="Low complexity" evidence="3">
    <location>
        <begin position="183"/>
        <end position="195"/>
    </location>
</feature>
<keyword evidence="1" id="KW-0808">Transferase</keyword>
<sequence length="521" mass="53698">MAGVEAATAAAAAAQLHHLDLVRFEAAEGDEKRHGDHGLVVYTAPKTTVMCVDGAVVDKTDAAALVIVDRSSLHPGMEVTSASNPAGQIGVVTAVSTAVDLVEHRADGDYGDAEAAPAARGLSPSGLRRVTEFSLGDYVVCSGGGDQWLGRVVEVCVAVDVPAPAVPAAVAVNGVAGEDAAAPAPDAAALPSSSDAGGGDGDGDGDGGDSAGDGGGKEKVEDDSLGVAHFDVVQCPPDHHFLDCKLEGAAHGNKWVKRVQKEWQILGNDNLPGTIYVRAFEDRMDLLRAAMVGAAGSPYHDGLFLFDLHLPATYPAAPPEVYYHSFGLRVNPNLYPSGTVCLSLLNTFDGEGVEVWSPARSTLLQVLVSIQGLVLTADPYYNEAGYDAYAGTPGGRRNAASYAENACLLTLRSALHLLRRPPRGFEGVVGAHFRRRGAHVLAACESYLRGTRVAGDGGDGGGGERTCSAGFRLALRNVVPVLAAAFAEIGVEGCERFGDGELGQCSLTAIDDSAASADASD</sequence>
<evidence type="ECO:0000256" key="1">
    <source>
        <dbReference type="ARBA" id="ARBA00022679"/>
    </source>
</evidence>
<dbReference type="InterPro" id="IPR016135">
    <property type="entry name" value="UBQ-conjugating_enzyme/RWD"/>
</dbReference>
<evidence type="ECO:0000313" key="5">
    <source>
        <dbReference type="EnsemblPlants" id="OBART05G03710.1"/>
    </source>
</evidence>
<keyword evidence="6" id="KW-1185">Reference proteome</keyword>
<feature type="domain" description="UBC core" evidence="4">
    <location>
        <begin position="254"/>
        <end position="415"/>
    </location>
</feature>
<reference evidence="5" key="1">
    <citation type="journal article" date="2009" name="Rice">
        <title>De Novo Next Generation Sequencing of Plant Genomes.</title>
        <authorList>
            <person name="Rounsley S."/>
            <person name="Marri P.R."/>
            <person name="Yu Y."/>
            <person name="He R."/>
            <person name="Sisneros N."/>
            <person name="Goicoechea J.L."/>
            <person name="Lee S.J."/>
            <person name="Angelova A."/>
            <person name="Kudrna D."/>
            <person name="Luo M."/>
            <person name="Affourtit J."/>
            <person name="Desany B."/>
            <person name="Knight J."/>
            <person name="Niazi F."/>
            <person name="Egholm M."/>
            <person name="Wing R.A."/>
        </authorList>
    </citation>
    <scope>NUCLEOTIDE SEQUENCE [LARGE SCALE GENOMIC DNA]</scope>
    <source>
        <strain evidence="5">cv. IRGC 105608</strain>
    </source>
</reference>
<dbReference type="GO" id="GO:0061631">
    <property type="term" value="F:ubiquitin conjugating enzyme activity"/>
    <property type="evidence" value="ECO:0007669"/>
    <property type="project" value="TreeGrafter"/>
</dbReference>
<dbReference type="Gramene" id="OBART05G03710.1">
    <property type="protein sequence ID" value="OBART05G03710.1"/>
    <property type="gene ID" value="OBART05G03710"/>
</dbReference>
<dbReference type="EnsemblPlants" id="OBART05G03710.1">
    <property type="protein sequence ID" value="OBART05G03710.1"/>
    <property type="gene ID" value="OBART05G03710"/>
</dbReference>
<dbReference type="STRING" id="65489.A0A0D3G3D0"/>
<reference evidence="5" key="2">
    <citation type="submission" date="2015-03" db="UniProtKB">
        <authorList>
            <consortium name="EnsemblPlants"/>
        </authorList>
    </citation>
    <scope>IDENTIFICATION</scope>
</reference>
<dbReference type="CDD" id="cd23837">
    <property type="entry name" value="UBCc_UBE2O"/>
    <property type="match status" value="1"/>
</dbReference>
<dbReference type="AlphaFoldDB" id="A0A0D3G3D0"/>
<dbReference type="InterPro" id="IPR000608">
    <property type="entry name" value="UBC"/>
</dbReference>
<dbReference type="PROSITE" id="PS50127">
    <property type="entry name" value="UBC_2"/>
    <property type="match status" value="1"/>
</dbReference>
<dbReference type="HOGENOM" id="CLU_523148_0_0_1"/>
<dbReference type="PANTHER" id="PTHR46116">
    <property type="entry name" value="(E3-INDEPENDENT) E2 UBIQUITIN-CONJUGATING ENZYME"/>
    <property type="match status" value="1"/>
</dbReference>
<dbReference type="SUPFAM" id="SSF54495">
    <property type="entry name" value="UBC-like"/>
    <property type="match status" value="1"/>
</dbReference>
<evidence type="ECO:0000256" key="2">
    <source>
        <dbReference type="ARBA" id="ARBA00022786"/>
    </source>
</evidence>